<dbReference type="EMBL" id="JAGIZQ010000006">
    <property type="protein sequence ID" value="KAH6623212.1"/>
    <property type="molecule type" value="Genomic_DNA"/>
</dbReference>
<reference evidence="1 2" key="1">
    <citation type="journal article" date="2021" name="Nat. Commun.">
        <title>Genetic determinants of endophytism in the Arabidopsis root mycobiome.</title>
        <authorList>
            <person name="Mesny F."/>
            <person name="Miyauchi S."/>
            <person name="Thiergart T."/>
            <person name="Pickel B."/>
            <person name="Atanasova L."/>
            <person name="Karlsson M."/>
            <person name="Huettel B."/>
            <person name="Barry K.W."/>
            <person name="Haridas S."/>
            <person name="Chen C."/>
            <person name="Bauer D."/>
            <person name="Andreopoulos W."/>
            <person name="Pangilinan J."/>
            <person name="LaButti K."/>
            <person name="Riley R."/>
            <person name="Lipzen A."/>
            <person name="Clum A."/>
            <person name="Drula E."/>
            <person name="Henrissat B."/>
            <person name="Kohler A."/>
            <person name="Grigoriev I.V."/>
            <person name="Martin F.M."/>
            <person name="Hacquard S."/>
        </authorList>
    </citation>
    <scope>NUCLEOTIDE SEQUENCE [LARGE SCALE GENOMIC DNA]</scope>
    <source>
        <strain evidence="1 2">MPI-SDFR-AT-0079</strain>
    </source>
</reference>
<evidence type="ECO:0000313" key="1">
    <source>
        <dbReference type="EMBL" id="KAH6623212.1"/>
    </source>
</evidence>
<proteinExistence type="predicted"/>
<accession>A0ACB7P032</accession>
<evidence type="ECO:0000313" key="2">
    <source>
        <dbReference type="Proteomes" id="UP000724584"/>
    </source>
</evidence>
<keyword evidence="1" id="KW-0378">Hydrolase</keyword>
<dbReference type="Proteomes" id="UP000724584">
    <property type="component" value="Unassembled WGS sequence"/>
</dbReference>
<comment type="caution">
    <text evidence="1">The sequence shown here is derived from an EMBL/GenBank/DDBJ whole genome shotgun (WGS) entry which is preliminary data.</text>
</comment>
<gene>
    <name evidence="1" type="ORF">F5144DRAFT_356064</name>
</gene>
<keyword evidence="2" id="KW-1185">Reference proteome</keyword>
<name>A0ACB7P032_9PEZI</name>
<protein>
    <submittedName>
        <fullName evidence="1">Glycoside hydrolase family 61 protein</fullName>
    </submittedName>
</protein>
<organism evidence="1 2">
    <name type="scientific">Chaetomium tenue</name>
    <dbReference type="NCBI Taxonomy" id="1854479"/>
    <lineage>
        <taxon>Eukaryota</taxon>
        <taxon>Fungi</taxon>
        <taxon>Dikarya</taxon>
        <taxon>Ascomycota</taxon>
        <taxon>Pezizomycotina</taxon>
        <taxon>Sordariomycetes</taxon>
        <taxon>Sordariomycetidae</taxon>
        <taxon>Sordariales</taxon>
        <taxon>Chaetomiaceae</taxon>
        <taxon>Chaetomium</taxon>
    </lineage>
</organism>
<sequence length="215" mass="24201">MIQRQWASIDPIFSVTDPHLACNNPGAAPPAYIPLRAGDTITAVYWYWLHPVGPMTVWLARCVDDESGEDVDCAEVDVARVGWFKFWEAGLLEGPNLAEGLWYQKDFQRWDGSPALWPVTIPAGLKSGLYMIRHEILSIHVELKPQFYPECAHLNITGGEELVVPEEVLVRFPGVYQEDDPSIFIDIYSEENANRTDYLIPGGPIWDGLNTVDSE</sequence>